<reference evidence="3 4" key="1">
    <citation type="submission" date="2018-10" db="EMBL/GenBank/DDBJ databases">
        <authorList>
            <consortium name="Pathogen Informatics"/>
        </authorList>
    </citation>
    <scope>NUCLEOTIDE SEQUENCE [LARGE SCALE GENOMIC DNA]</scope>
</reference>
<feature type="signal peptide" evidence="1">
    <location>
        <begin position="1"/>
        <end position="18"/>
    </location>
</feature>
<feature type="chain" id="PRO_5043132326" evidence="1">
    <location>
        <begin position="19"/>
        <end position="122"/>
    </location>
</feature>
<evidence type="ECO:0000313" key="3">
    <source>
        <dbReference type="EMBL" id="VDD79535.1"/>
    </source>
</evidence>
<dbReference type="EMBL" id="UXSR01005199">
    <property type="protein sequence ID" value="VDD79535.1"/>
    <property type="molecule type" value="Genomic_DNA"/>
</dbReference>
<name>A0A0R3UES4_MESCO</name>
<protein>
    <submittedName>
        <fullName evidence="5">EGF-like domain-containing protein</fullName>
    </submittedName>
</protein>
<dbReference type="InterPro" id="IPR000742">
    <property type="entry name" value="EGF"/>
</dbReference>
<evidence type="ECO:0000256" key="1">
    <source>
        <dbReference type="SAM" id="SignalP"/>
    </source>
</evidence>
<evidence type="ECO:0000313" key="5">
    <source>
        <dbReference type="WBParaSite" id="MCU_000562-RA"/>
    </source>
</evidence>
<dbReference type="WBParaSite" id="MCU_000562-RA">
    <property type="protein sequence ID" value="MCU_000562-RA"/>
    <property type="gene ID" value="MCU_000562"/>
</dbReference>
<proteinExistence type="predicted"/>
<dbReference type="OrthoDB" id="504708at2759"/>
<organism evidence="5">
    <name type="scientific">Mesocestoides corti</name>
    <name type="common">Flatworm</name>
    <dbReference type="NCBI Taxonomy" id="53468"/>
    <lineage>
        <taxon>Eukaryota</taxon>
        <taxon>Metazoa</taxon>
        <taxon>Spiralia</taxon>
        <taxon>Lophotrochozoa</taxon>
        <taxon>Platyhelminthes</taxon>
        <taxon>Cestoda</taxon>
        <taxon>Eucestoda</taxon>
        <taxon>Cyclophyllidea</taxon>
        <taxon>Mesocestoididae</taxon>
        <taxon>Mesocestoides</taxon>
    </lineage>
</organism>
<keyword evidence="4" id="KW-1185">Reference proteome</keyword>
<dbReference type="AlphaFoldDB" id="A0A0R3UES4"/>
<sequence>MFLYFTIFNLICISQVLPLRLGPSLMHYPRFDDELEHFSLQSGQKRSLMSNNLPISAEEASGALRRIIYEVLHCMRPCLNNGITILPRNTVDMCRCICQPFNYGLACEFEVTDDTKSHPKLM</sequence>
<gene>
    <name evidence="3" type="ORF">MCOS_LOCUS5538</name>
</gene>
<evidence type="ECO:0000259" key="2">
    <source>
        <dbReference type="PROSITE" id="PS00022"/>
    </source>
</evidence>
<feature type="domain" description="EGF-like" evidence="2">
    <location>
        <begin position="96"/>
        <end position="107"/>
    </location>
</feature>
<evidence type="ECO:0000313" key="4">
    <source>
        <dbReference type="Proteomes" id="UP000267029"/>
    </source>
</evidence>
<reference evidence="5" key="2">
    <citation type="submission" date="2019-11" db="UniProtKB">
        <authorList>
            <consortium name="WormBaseParasite"/>
        </authorList>
    </citation>
    <scope>IDENTIFICATION</scope>
</reference>
<accession>A0A0R3UES4</accession>
<dbReference type="PROSITE" id="PS00022">
    <property type="entry name" value="EGF_1"/>
    <property type="match status" value="1"/>
</dbReference>
<dbReference type="Proteomes" id="UP000267029">
    <property type="component" value="Unassembled WGS sequence"/>
</dbReference>
<keyword evidence="1" id="KW-0732">Signal</keyword>